<dbReference type="InterPro" id="IPR001878">
    <property type="entry name" value="Znf_CCHC"/>
</dbReference>
<dbReference type="Pfam" id="PF00098">
    <property type="entry name" value="zf-CCHC"/>
    <property type="match status" value="1"/>
</dbReference>
<comment type="caution">
    <text evidence="3">The sequence shown here is derived from an EMBL/GenBank/DDBJ whole genome shotgun (WGS) entry which is preliminary data.</text>
</comment>
<proteinExistence type="predicted"/>
<keyword evidence="4" id="KW-1185">Reference proteome</keyword>
<keyword evidence="1" id="KW-0863">Zinc-finger</keyword>
<dbReference type="Gene3D" id="4.10.60.10">
    <property type="entry name" value="Zinc finger, CCHC-type"/>
    <property type="match status" value="1"/>
</dbReference>
<feature type="domain" description="CCHC-type" evidence="2">
    <location>
        <begin position="48"/>
        <end position="63"/>
    </location>
</feature>
<sequence>MAACMEQDQQYYPRHERVRSRRKVLQTSQKNNIHKGLSRGPPSESKVCFLCGQAGHIRKDCSQLQQAVSSLAPQNPQKLVQCPAQSYTSVQLLPVEPQPQQSTNRAPVPQKSRCGFVACGPVGRGQVFRVTGGEAMEERVNAVINGVSVEDIIRKVATFFESDHGMPINGKTIQEKMFIFFRKLCNCELWLVEEFCVKEFRCLGFGEFLMFLEKYACLLPHELCKFLTGDGNGKCPLEVCMLQDHFVVLVSQALNSLWEDEKITKLNIPLLLGSSSHRLVSKPLKMVR</sequence>
<reference evidence="3 4" key="1">
    <citation type="submission" date="2018-02" db="EMBL/GenBank/DDBJ databases">
        <title>Draft genome of wild Prunus yedoensis var. nudiflora.</title>
        <authorList>
            <person name="Baek S."/>
            <person name="Kim J.-H."/>
            <person name="Choi K."/>
            <person name="Kim G.-B."/>
            <person name="Cho A."/>
            <person name="Jang H."/>
            <person name="Shin C.-H."/>
            <person name="Yu H.-J."/>
            <person name="Mun J.-H."/>
        </authorList>
    </citation>
    <scope>NUCLEOTIDE SEQUENCE [LARGE SCALE GENOMIC DNA]</scope>
    <source>
        <strain evidence="4">cv. Jeju island</strain>
        <tissue evidence="3">Leaf</tissue>
    </source>
</reference>
<dbReference type="PROSITE" id="PS50158">
    <property type="entry name" value="ZF_CCHC"/>
    <property type="match status" value="1"/>
</dbReference>
<dbReference type="InterPro" id="IPR036875">
    <property type="entry name" value="Znf_CCHC_sf"/>
</dbReference>
<evidence type="ECO:0000313" key="4">
    <source>
        <dbReference type="Proteomes" id="UP000250321"/>
    </source>
</evidence>
<evidence type="ECO:0000259" key="2">
    <source>
        <dbReference type="PROSITE" id="PS50158"/>
    </source>
</evidence>
<protein>
    <recommendedName>
        <fullName evidence="2">CCHC-type domain-containing protein</fullName>
    </recommendedName>
</protein>
<dbReference type="AlphaFoldDB" id="A0A314ZXC1"/>
<dbReference type="SMART" id="SM00343">
    <property type="entry name" value="ZnF_C2HC"/>
    <property type="match status" value="1"/>
</dbReference>
<evidence type="ECO:0000256" key="1">
    <source>
        <dbReference type="PROSITE-ProRule" id="PRU00047"/>
    </source>
</evidence>
<evidence type="ECO:0000313" key="3">
    <source>
        <dbReference type="EMBL" id="PQQ21621.1"/>
    </source>
</evidence>
<keyword evidence="1" id="KW-0862">Zinc</keyword>
<accession>A0A314ZXC1</accession>
<dbReference type="Proteomes" id="UP000250321">
    <property type="component" value="Unassembled WGS sequence"/>
</dbReference>
<dbReference type="SUPFAM" id="SSF57756">
    <property type="entry name" value="Retrovirus zinc finger-like domains"/>
    <property type="match status" value="1"/>
</dbReference>
<gene>
    <name evidence="3" type="ORF">Pyn_15064</name>
</gene>
<dbReference type="STRING" id="2094558.A0A314ZXC1"/>
<dbReference type="GO" id="GO:0003676">
    <property type="term" value="F:nucleic acid binding"/>
    <property type="evidence" value="ECO:0007669"/>
    <property type="project" value="InterPro"/>
</dbReference>
<dbReference type="GO" id="GO:0008270">
    <property type="term" value="F:zinc ion binding"/>
    <property type="evidence" value="ECO:0007669"/>
    <property type="project" value="UniProtKB-KW"/>
</dbReference>
<dbReference type="OrthoDB" id="10672686at2759"/>
<dbReference type="EMBL" id="PJQY01000007">
    <property type="protein sequence ID" value="PQQ21621.1"/>
    <property type="molecule type" value="Genomic_DNA"/>
</dbReference>
<organism evidence="3 4">
    <name type="scientific">Prunus yedoensis var. nudiflora</name>
    <dbReference type="NCBI Taxonomy" id="2094558"/>
    <lineage>
        <taxon>Eukaryota</taxon>
        <taxon>Viridiplantae</taxon>
        <taxon>Streptophyta</taxon>
        <taxon>Embryophyta</taxon>
        <taxon>Tracheophyta</taxon>
        <taxon>Spermatophyta</taxon>
        <taxon>Magnoliopsida</taxon>
        <taxon>eudicotyledons</taxon>
        <taxon>Gunneridae</taxon>
        <taxon>Pentapetalae</taxon>
        <taxon>rosids</taxon>
        <taxon>fabids</taxon>
        <taxon>Rosales</taxon>
        <taxon>Rosaceae</taxon>
        <taxon>Amygdaloideae</taxon>
        <taxon>Amygdaleae</taxon>
        <taxon>Prunus</taxon>
    </lineage>
</organism>
<keyword evidence="1" id="KW-0479">Metal-binding</keyword>
<name>A0A314ZXC1_PRUYE</name>